<keyword evidence="2" id="KW-1185">Reference proteome</keyword>
<evidence type="ECO:0000313" key="1">
    <source>
        <dbReference type="EMBL" id="KAH0776662.1"/>
    </source>
</evidence>
<evidence type="ECO:0000313" key="2">
    <source>
        <dbReference type="Proteomes" id="UP000826656"/>
    </source>
</evidence>
<accession>A0ABQ7W7D8</accession>
<proteinExistence type="predicted"/>
<organism evidence="1 2">
    <name type="scientific">Solanum tuberosum</name>
    <name type="common">Potato</name>
    <dbReference type="NCBI Taxonomy" id="4113"/>
    <lineage>
        <taxon>Eukaryota</taxon>
        <taxon>Viridiplantae</taxon>
        <taxon>Streptophyta</taxon>
        <taxon>Embryophyta</taxon>
        <taxon>Tracheophyta</taxon>
        <taxon>Spermatophyta</taxon>
        <taxon>Magnoliopsida</taxon>
        <taxon>eudicotyledons</taxon>
        <taxon>Gunneridae</taxon>
        <taxon>Pentapetalae</taxon>
        <taxon>asterids</taxon>
        <taxon>lamiids</taxon>
        <taxon>Solanales</taxon>
        <taxon>Solanaceae</taxon>
        <taxon>Solanoideae</taxon>
        <taxon>Solaneae</taxon>
        <taxon>Solanum</taxon>
    </lineage>
</organism>
<protein>
    <submittedName>
        <fullName evidence="1">Uncharacterized protein</fullName>
    </submittedName>
</protein>
<dbReference type="Proteomes" id="UP000826656">
    <property type="component" value="Unassembled WGS sequence"/>
</dbReference>
<gene>
    <name evidence="1" type="ORF">KY290_008073</name>
</gene>
<sequence length="119" mass="13272">MGRQGLFGRDCYETVVSFTAHIELHRGSHGEGSVVKIKKRKIEVKDESSLPPVVGLFESFTSELRVVKELMEKLPQGPGESYVGPRSYVPQSDFDAYLVDQRKQKAQLANLEKGYASLA</sequence>
<comment type="caution">
    <text evidence="1">The sequence shown here is derived from an EMBL/GenBank/DDBJ whole genome shotgun (WGS) entry which is preliminary data.</text>
</comment>
<name>A0ABQ7W7D8_SOLTU</name>
<reference evidence="1 2" key="1">
    <citation type="journal article" date="2021" name="bioRxiv">
        <title>Chromosome-scale and haplotype-resolved genome assembly of a tetraploid potato cultivar.</title>
        <authorList>
            <person name="Sun H."/>
            <person name="Jiao W.-B."/>
            <person name="Krause K."/>
            <person name="Campoy J.A."/>
            <person name="Goel M."/>
            <person name="Folz-Donahue K."/>
            <person name="Kukat C."/>
            <person name="Huettel B."/>
            <person name="Schneeberger K."/>
        </authorList>
    </citation>
    <scope>NUCLEOTIDE SEQUENCE [LARGE SCALE GENOMIC DNA]</scope>
    <source>
        <strain evidence="1">SolTubOtavaFocal</strain>
        <tissue evidence="1">Leaves</tissue>
    </source>
</reference>
<dbReference type="EMBL" id="JAIVGD010000003">
    <property type="protein sequence ID" value="KAH0776662.1"/>
    <property type="molecule type" value="Genomic_DNA"/>
</dbReference>